<keyword evidence="4 5" id="KW-0472">Membrane</keyword>
<dbReference type="GO" id="GO:0016020">
    <property type="term" value="C:membrane"/>
    <property type="evidence" value="ECO:0007669"/>
    <property type="project" value="UniProtKB-SubCell"/>
</dbReference>
<evidence type="ECO:0000256" key="5">
    <source>
        <dbReference type="SAM" id="Phobius"/>
    </source>
</evidence>
<dbReference type="Proteomes" id="UP000835052">
    <property type="component" value="Unassembled WGS sequence"/>
</dbReference>
<feature type="chain" id="PRO_5035906896" description="Major facilitator superfamily (MFS) profile domain-containing protein" evidence="6">
    <location>
        <begin position="28"/>
        <end position="444"/>
    </location>
</feature>
<dbReference type="PANTHER" id="PTHR23503:SF108">
    <property type="entry name" value="MAJOR FACILITATOR SUPERFAMILY (MFS) PROFILE DOMAIN-CONTAINING PROTEIN"/>
    <property type="match status" value="1"/>
</dbReference>
<dbReference type="Pfam" id="PF00083">
    <property type="entry name" value="Sugar_tr"/>
    <property type="match status" value="1"/>
</dbReference>
<evidence type="ECO:0000256" key="4">
    <source>
        <dbReference type="ARBA" id="ARBA00023136"/>
    </source>
</evidence>
<evidence type="ECO:0000256" key="3">
    <source>
        <dbReference type="ARBA" id="ARBA00022989"/>
    </source>
</evidence>
<dbReference type="InterPro" id="IPR036259">
    <property type="entry name" value="MFS_trans_sf"/>
</dbReference>
<feature type="transmembrane region" description="Helical" evidence="5">
    <location>
        <begin position="389"/>
        <end position="409"/>
    </location>
</feature>
<dbReference type="OrthoDB" id="4540492at2759"/>
<feature type="transmembrane region" description="Helical" evidence="5">
    <location>
        <begin position="178"/>
        <end position="199"/>
    </location>
</feature>
<feature type="transmembrane region" description="Helical" evidence="5">
    <location>
        <begin position="264"/>
        <end position="285"/>
    </location>
</feature>
<evidence type="ECO:0000259" key="7">
    <source>
        <dbReference type="PROSITE" id="PS50850"/>
    </source>
</evidence>
<dbReference type="InterPro" id="IPR005829">
    <property type="entry name" value="Sugar_transporter_CS"/>
</dbReference>
<feature type="transmembrane region" description="Helical" evidence="5">
    <location>
        <begin position="327"/>
        <end position="350"/>
    </location>
</feature>
<feature type="transmembrane region" description="Helical" evidence="5">
    <location>
        <begin position="57"/>
        <end position="80"/>
    </location>
</feature>
<comment type="subcellular location">
    <subcellularLocation>
        <location evidence="1">Membrane</location>
        <topology evidence="1">Multi-pass membrane protein</topology>
    </subcellularLocation>
</comment>
<dbReference type="EMBL" id="CAJGYM010000010">
    <property type="protein sequence ID" value="CAD6189365.1"/>
    <property type="molecule type" value="Genomic_DNA"/>
</dbReference>
<evidence type="ECO:0000256" key="6">
    <source>
        <dbReference type="SAM" id="SignalP"/>
    </source>
</evidence>
<protein>
    <recommendedName>
        <fullName evidence="7">Major facilitator superfamily (MFS) profile domain-containing protein</fullName>
    </recommendedName>
</protein>
<feature type="domain" description="Major facilitator superfamily (MFS) profile" evidence="7">
    <location>
        <begin position="7"/>
        <end position="444"/>
    </location>
</feature>
<keyword evidence="6" id="KW-0732">Signal</keyword>
<accession>A0A8S1H1E8</accession>
<feature type="transmembrane region" description="Helical" evidence="5">
    <location>
        <begin position="150"/>
        <end position="172"/>
    </location>
</feature>
<sequence length="444" mass="48911">MDAKWRLLLLTALLALSSVFQMGYTNAYPNTAITSFREYLNASHNPPGELSNTEYEWIWSATLNIYFVGFAIGSLCTGIIADRIGRKPTLILGNMGNLVSVVVATVSIAFYVSWMFALSRLIMSFSAAISMNSLILLFQESAPSNLKGIVSFNAEMAFVITNLIGAICGMQGVLGSNLVMLVGLSCIPTLLSVLLSLHLHESPRYLLLRKRDDGAAIKSLRFYQRPDEITAQKTIEEIKKESQNDEKGTSLLTIFQTPHLRKGFLLGVCTMQITTSVWPIVYYSTDFLTRAGSSYELAEFVSTAMLFVSSISTLVGMFLVERLPRKWLLVGCSIVNMSALLSFSLCAMLQDKFAFLTYGCIASLILHGASYSVALGPIAWFITSELMPLSCRALAQSVVLAINHTIALVVSFVSFPLYTAIGPIILIVLFVIPDKECTHQRRHN</sequence>
<comment type="caution">
    <text evidence="8">The sequence shown here is derived from an EMBL/GenBank/DDBJ whole genome shotgun (WGS) entry which is preliminary data.</text>
</comment>
<organism evidence="8 9">
    <name type="scientific">Caenorhabditis auriculariae</name>
    <dbReference type="NCBI Taxonomy" id="2777116"/>
    <lineage>
        <taxon>Eukaryota</taxon>
        <taxon>Metazoa</taxon>
        <taxon>Ecdysozoa</taxon>
        <taxon>Nematoda</taxon>
        <taxon>Chromadorea</taxon>
        <taxon>Rhabditida</taxon>
        <taxon>Rhabditina</taxon>
        <taxon>Rhabditomorpha</taxon>
        <taxon>Rhabditoidea</taxon>
        <taxon>Rhabditidae</taxon>
        <taxon>Peloderinae</taxon>
        <taxon>Caenorhabditis</taxon>
    </lineage>
</organism>
<dbReference type="SUPFAM" id="SSF103473">
    <property type="entry name" value="MFS general substrate transporter"/>
    <property type="match status" value="1"/>
</dbReference>
<dbReference type="InterPro" id="IPR005828">
    <property type="entry name" value="MFS_sugar_transport-like"/>
</dbReference>
<feature type="signal peptide" evidence="6">
    <location>
        <begin position="1"/>
        <end position="27"/>
    </location>
</feature>
<keyword evidence="9" id="KW-1185">Reference proteome</keyword>
<feature type="transmembrane region" description="Helical" evidence="5">
    <location>
        <begin position="297"/>
        <end position="320"/>
    </location>
</feature>
<dbReference type="AlphaFoldDB" id="A0A8S1H1E8"/>
<evidence type="ECO:0000313" key="9">
    <source>
        <dbReference type="Proteomes" id="UP000835052"/>
    </source>
</evidence>
<name>A0A8S1H1E8_9PELO</name>
<keyword evidence="3 5" id="KW-1133">Transmembrane helix</keyword>
<dbReference type="InterPro" id="IPR045263">
    <property type="entry name" value="GLUT"/>
</dbReference>
<dbReference type="InterPro" id="IPR020846">
    <property type="entry name" value="MFS_dom"/>
</dbReference>
<keyword evidence="2 5" id="KW-0812">Transmembrane</keyword>
<gene>
    <name evidence="8" type="ORF">CAUJ_LOCUS5284</name>
</gene>
<dbReference type="PROSITE" id="PS00216">
    <property type="entry name" value="SUGAR_TRANSPORT_1"/>
    <property type="match status" value="1"/>
</dbReference>
<feature type="transmembrane region" description="Helical" evidence="5">
    <location>
        <begin position="92"/>
        <end position="112"/>
    </location>
</feature>
<proteinExistence type="predicted"/>
<evidence type="ECO:0000313" key="8">
    <source>
        <dbReference type="EMBL" id="CAD6189365.1"/>
    </source>
</evidence>
<dbReference type="PROSITE" id="PS50850">
    <property type="entry name" value="MFS"/>
    <property type="match status" value="1"/>
</dbReference>
<feature type="transmembrane region" description="Helical" evidence="5">
    <location>
        <begin position="356"/>
        <end position="382"/>
    </location>
</feature>
<dbReference type="PANTHER" id="PTHR23503">
    <property type="entry name" value="SOLUTE CARRIER FAMILY 2"/>
    <property type="match status" value="1"/>
</dbReference>
<dbReference type="Gene3D" id="1.20.1250.20">
    <property type="entry name" value="MFS general substrate transporter like domains"/>
    <property type="match status" value="1"/>
</dbReference>
<feature type="transmembrane region" description="Helical" evidence="5">
    <location>
        <begin position="118"/>
        <end position="138"/>
    </location>
</feature>
<evidence type="ECO:0000256" key="1">
    <source>
        <dbReference type="ARBA" id="ARBA00004141"/>
    </source>
</evidence>
<evidence type="ECO:0000256" key="2">
    <source>
        <dbReference type="ARBA" id="ARBA00022692"/>
    </source>
</evidence>
<dbReference type="GO" id="GO:0015149">
    <property type="term" value="F:hexose transmembrane transporter activity"/>
    <property type="evidence" value="ECO:0007669"/>
    <property type="project" value="TreeGrafter"/>
</dbReference>
<feature type="transmembrane region" description="Helical" evidence="5">
    <location>
        <begin position="415"/>
        <end position="432"/>
    </location>
</feature>
<reference evidence="8" key="1">
    <citation type="submission" date="2020-10" db="EMBL/GenBank/DDBJ databases">
        <authorList>
            <person name="Kikuchi T."/>
        </authorList>
    </citation>
    <scope>NUCLEOTIDE SEQUENCE</scope>
    <source>
        <strain evidence="8">NKZ352</strain>
    </source>
</reference>